<feature type="non-terminal residue" evidence="2">
    <location>
        <position position="1"/>
    </location>
</feature>
<dbReference type="EMBL" id="AGNL01035486">
    <property type="protein sequence ID" value="EJK54659.1"/>
    <property type="molecule type" value="Genomic_DNA"/>
</dbReference>
<reference evidence="2 3" key="1">
    <citation type="journal article" date="2012" name="Genome Biol.">
        <title>Genome and low-iron response of an oceanic diatom adapted to chronic iron limitation.</title>
        <authorList>
            <person name="Lommer M."/>
            <person name="Specht M."/>
            <person name="Roy A.S."/>
            <person name="Kraemer L."/>
            <person name="Andreson R."/>
            <person name="Gutowska M.A."/>
            <person name="Wolf J."/>
            <person name="Bergner S.V."/>
            <person name="Schilhabel M.B."/>
            <person name="Klostermeier U.C."/>
            <person name="Beiko R.G."/>
            <person name="Rosenstiel P."/>
            <person name="Hippler M."/>
            <person name="Laroche J."/>
        </authorList>
    </citation>
    <scope>NUCLEOTIDE SEQUENCE [LARGE SCALE GENOMIC DNA]</scope>
    <source>
        <strain evidence="2 3">CCMP1005</strain>
    </source>
</reference>
<gene>
    <name evidence="2" type="ORF">THAOC_25694</name>
</gene>
<keyword evidence="3" id="KW-1185">Reference proteome</keyword>
<feature type="region of interest" description="Disordered" evidence="1">
    <location>
        <begin position="115"/>
        <end position="139"/>
    </location>
</feature>
<evidence type="ECO:0000313" key="3">
    <source>
        <dbReference type="Proteomes" id="UP000266841"/>
    </source>
</evidence>
<proteinExistence type="predicted"/>
<name>K0RQP1_THAOC</name>
<comment type="caution">
    <text evidence="2">The sequence shown here is derived from an EMBL/GenBank/DDBJ whole genome shotgun (WGS) entry which is preliminary data.</text>
</comment>
<evidence type="ECO:0000313" key="2">
    <source>
        <dbReference type="EMBL" id="EJK54659.1"/>
    </source>
</evidence>
<organism evidence="2 3">
    <name type="scientific">Thalassiosira oceanica</name>
    <name type="common">Marine diatom</name>
    <dbReference type="NCBI Taxonomy" id="159749"/>
    <lineage>
        <taxon>Eukaryota</taxon>
        <taxon>Sar</taxon>
        <taxon>Stramenopiles</taxon>
        <taxon>Ochrophyta</taxon>
        <taxon>Bacillariophyta</taxon>
        <taxon>Coscinodiscophyceae</taxon>
        <taxon>Thalassiosirophycidae</taxon>
        <taxon>Thalassiosirales</taxon>
        <taxon>Thalassiosiraceae</taxon>
        <taxon>Thalassiosira</taxon>
    </lineage>
</organism>
<feature type="region of interest" description="Disordered" evidence="1">
    <location>
        <begin position="58"/>
        <end position="81"/>
    </location>
</feature>
<dbReference type="AlphaFoldDB" id="K0RQP1"/>
<evidence type="ECO:0000256" key="1">
    <source>
        <dbReference type="SAM" id="MobiDB-lite"/>
    </source>
</evidence>
<protein>
    <submittedName>
        <fullName evidence="2">Uncharacterized protein</fullName>
    </submittedName>
</protein>
<accession>K0RQP1</accession>
<dbReference type="Proteomes" id="UP000266841">
    <property type="component" value="Unassembled WGS sequence"/>
</dbReference>
<sequence length="314" mass="34685">PARRRPKSSVEEATAREDRPAVGAVVKAEEVPTAARKAMVEIFIWRLETAFIVAVRSGDESDESQCQAGSKSKKRSGEPGADASALCLAGLRYRISYGDADISDMHIVSANMQKDGKDAPLSSTGNSHESAADNASNESNFAHDGRRLPVLASNKGEIIIFPPPKDQSKWVYTATEVIYYAIDYDDKTGVIKALHEAKDFGPRSATLRSMFPNKKSTEGLILKLMIMAGPMGSVEWLDFARKISNFAKHGRPVEEFTPYANTRSKIRKVMTYLPFATQAPKQNILESYGAPNCRLCNLRKLSPHRTHLESIRRV</sequence>
<feature type="compositionally biased region" description="Polar residues" evidence="1">
    <location>
        <begin position="121"/>
        <end position="139"/>
    </location>
</feature>